<name>A0A1G2TWA7_9BACT</name>
<gene>
    <name evidence="1" type="ORF">A3A96_02850</name>
</gene>
<dbReference type="Gene3D" id="1.20.1440.60">
    <property type="entry name" value="23S rRNA-intervening sequence"/>
    <property type="match status" value="1"/>
</dbReference>
<reference evidence="1 2" key="1">
    <citation type="journal article" date="2016" name="Nat. Commun.">
        <title>Thousands of microbial genomes shed light on interconnected biogeochemical processes in an aquifer system.</title>
        <authorList>
            <person name="Anantharaman K."/>
            <person name="Brown C.T."/>
            <person name="Hug L.A."/>
            <person name="Sharon I."/>
            <person name="Castelle C.J."/>
            <person name="Probst A.J."/>
            <person name="Thomas B.C."/>
            <person name="Singh A."/>
            <person name="Wilkins M.J."/>
            <person name="Karaoz U."/>
            <person name="Brodie E.L."/>
            <person name="Williams K.H."/>
            <person name="Hubbard S.S."/>
            <person name="Banfield J.F."/>
        </authorList>
    </citation>
    <scope>NUCLEOTIDE SEQUENCE [LARGE SCALE GENOMIC DNA]</scope>
</reference>
<evidence type="ECO:0008006" key="3">
    <source>
        <dbReference type="Google" id="ProtNLM"/>
    </source>
</evidence>
<organism evidence="1 2">
    <name type="scientific">Candidatus Zambryskibacteria bacterium RIFCSPLOWO2_01_FULL_39_39</name>
    <dbReference type="NCBI Taxonomy" id="1802758"/>
    <lineage>
        <taxon>Bacteria</taxon>
        <taxon>Candidatus Zambryskiibacteriota</taxon>
    </lineage>
</organism>
<dbReference type="EMBL" id="MHWB01000011">
    <property type="protein sequence ID" value="OHB01586.1"/>
    <property type="molecule type" value="Genomic_DNA"/>
</dbReference>
<comment type="caution">
    <text evidence="1">The sequence shown here is derived from an EMBL/GenBank/DDBJ whole genome shotgun (WGS) entry which is preliminary data.</text>
</comment>
<dbReference type="InterPro" id="IPR036583">
    <property type="entry name" value="23S_rRNA_IVS_sf"/>
</dbReference>
<evidence type="ECO:0000313" key="2">
    <source>
        <dbReference type="Proteomes" id="UP000177707"/>
    </source>
</evidence>
<accession>A0A1G2TWA7</accession>
<dbReference type="CDD" id="cd16376">
    <property type="entry name" value="Avd_like"/>
    <property type="match status" value="1"/>
</dbReference>
<proteinExistence type="predicted"/>
<dbReference type="AlphaFoldDB" id="A0A1G2TWA7"/>
<dbReference type="InterPro" id="IPR055360">
    <property type="entry name" value="bAvd"/>
</dbReference>
<protein>
    <recommendedName>
        <fullName evidence="3">Four helix bundle protein</fullName>
    </recommendedName>
</protein>
<dbReference type="STRING" id="1802758.A3A96_02850"/>
<sequence>MGIKIDSLFVEVIEYTSMASFLEKSEKLPYLKVAIRKIDTIKILLMIVWENRGIDDKKYITISESLNEVGKMLGGWSGQLIKSASVKTSA</sequence>
<dbReference type="Proteomes" id="UP000177707">
    <property type="component" value="Unassembled WGS sequence"/>
</dbReference>
<evidence type="ECO:0000313" key="1">
    <source>
        <dbReference type="EMBL" id="OHB01586.1"/>
    </source>
</evidence>